<comment type="caution">
    <text evidence="2">The sequence shown here is derived from an EMBL/GenBank/DDBJ whole genome shotgun (WGS) entry which is preliminary data.</text>
</comment>
<feature type="non-terminal residue" evidence="2">
    <location>
        <position position="86"/>
    </location>
</feature>
<dbReference type="EMBL" id="AUSU01000002">
    <property type="protein sequence ID" value="EPS74748.1"/>
    <property type="molecule type" value="Genomic_DNA"/>
</dbReference>
<feature type="non-terminal residue" evidence="2">
    <location>
        <position position="1"/>
    </location>
</feature>
<protein>
    <recommendedName>
        <fullName evidence="1">Retrotransposon gag domain-containing protein</fullName>
    </recommendedName>
</protein>
<dbReference type="InterPro" id="IPR005162">
    <property type="entry name" value="Retrotrans_gag_dom"/>
</dbReference>
<sequence>WMKFREELLNRYFPAAKKARKRAEFDKLTSSPGMTVTKYSAKFHALDRFAPIVMAERTEMMRKFTDGLPSCIRTLVIATNPQDFER</sequence>
<dbReference type="Pfam" id="PF03732">
    <property type="entry name" value="Retrotrans_gag"/>
    <property type="match status" value="1"/>
</dbReference>
<organism evidence="2 3">
    <name type="scientific">Genlisea aurea</name>
    <dbReference type="NCBI Taxonomy" id="192259"/>
    <lineage>
        <taxon>Eukaryota</taxon>
        <taxon>Viridiplantae</taxon>
        <taxon>Streptophyta</taxon>
        <taxon>Embryophyta</taxon>
        <taxon>Tracheophyta</taxon>
        <taxon>Spermatophyta</taxon>
        <taxon>Magnoliopsida</taxon>
        <taxon>eudicotyledons</taxon>
        <taxon>Gunneridae</taxon>
        <taxon>Pentapetalae</taxon>
        <taxon>asterids</taxon>
        <taxon>lamiids</taxon>
        <taxon>Lamiales</taxon>
        <taxon>Lentibulariaceae</taxon>
        <taxon>Genlisea</taxon>
    </lineage>
</organism>
<feature type="domain" description="Retrotransposon gag" evidence="1">
    <location>
        <begin position="1"/>
        <end position="68"/>
    </location>
</feature>
<dbReference type="OrthoDB" id="2272416at2759"/>
<proteinExistence type="predicted"/>
<accession>S8EFB9</accession>
<gene>
    <name evidence="2" type="ORF">M569_00023</name>
</gene>
<name>S8EFB9_9LAMI</name>
<evidence type="ECO:0000313" key="2">
    <source>
        <dbReference type="EMBL" id="EPS74748.1"/>
    </source>
</evidence>
<dbReference type="AlphaFoldDB" id="S8EFB9"/>
<evidence type="ECO:0000259" key="1">
    <source>
        <dbReference type="Pfam" id="PF03732"/>
    </source>
</evidence>
<reference evidence="2 3" key="1">
    <citation type="journal article" date="2013" name="BMC Genomics">
        <title>The miniature genome of a carnivorous plant Genlisea aurea contains a low number of genes and short non-coding sequences.</title>
        <authorList>
            <person name="Leushkin E.V."/>
            <person name="Sutormin R.A."/>
            <person name="Nabieva E.R."/>
            <person name="Penin A.A."/>
            <person name="Kondrashov A.S."/>
            <person name="Logacheva M.D."/>
        </authorList>
    </citation>
    <scope>NUCLEOTIDE SEQUENCE [LARGE SCALE GENOMIC DNA]</scope>
</reference>
<dbReference type="Proteomes" id="UP000015453">
    <property type="component" value="Unassembled WGS sequence"/>
</dbReference>
<evidence type="ECO:0000313" key="3">
    <source>
        <dbReference type="Proteomes" id="UP000015453"/>
    </source>
</evidence>
<keyword evidence="3" id="KW-1185">Reference proteome</keyword>